<keyword evidence="1" id="KW-0812">Transmembrane</keyword>
<proteinExistence type="predicted"/>
<keyword evidence="3" id="KW-1185">Reference proteome</keyword>
<evidence type="ECO:0000313" key="3">
    <source>
        <dbReference type="Proteomes" id="UP000767392"/>
    </source>
</evidence>
<name>A0ABY2YSX9_9LACO</name>
<sequence>MKTNWTAFWLGILVLILPGVIFILINNVFVNIKNFILFLIIAYYITIIIGSKLMSKRNSLINEFYEYFINNKNSLSYRKIIIILPIMFLPFLPMILLFFVNFDMNSLFLGLYMLLYCILFTFITTTKFNFEK</sequence>
<comment type="caution">
    <text evidence="2">The sequence shown here is derived from an EMBL/GenBank/DDBJ whole genome shotgun (WGS) entry which is preliminary data.</text>
</comment>
<feature type="transmembrane region" description="Helical" evidence="1">
    <location>
        <begin position="35"/>
        <end position="54"/>
    </location>
</feature>
<dbReference type="Proteomes" id="UP000767392">
    <property type="component" value="Unassembled WGS sequence"/>
</dbReference>
<evidence type="ECO:0000256" key="1">
    <source>
        <dbReference type="SAM" id="Phobius"/>
    </source>
</evidence>
<evidence type="ECO:0000313" key="2">
    <source>
        <dbReference type="EMBL" id="TPR14159.1"/>
    </source>
</evidence>
<feature type="transmembrane region" description="Helical" evidence="1">
    <location>
        <begin position="80"/>
        <end position="100"/>
    </location>
</feature>
<gene>
    <name evidence="2" type="ORF">DY048_04230</name>
</gene>
<dbReference type="EMBL" id="QUAM01000003">
    <property type="protein sequence ID" value="TPR14159.1"/>
    <property type="molecule type" value="Genomic_DNA"/>
</dbReference>
<accession>A0ABY2YSX9</accession>
<feature type="transmembrane region" description="Helical" evidence="1">
    <location>
        <begin position="7"/>
        <end position="29"/>
    </location>
</feature>
<organism evidence="2 3">
    <name type="scientific">Apilactobacillus timberlakei</name>
    <dbReference type="NCBI Taxonomy" id="2008380"/>
    <lineage>
        <taxon>Bacteria</taxon>
        <taxon>Bacillati</taxon>
        <taxon>Bacillota</taxon>
        <taxon>Bacilli</taxon>
        <taxon>Lactobacillales</taxon>
        <taxon>Lactobacillaceae</taxon>
        <taxon>Apilactobacillus</taxon>
    </lineage>
</organism>
<keyword evidence="1" id="KW-0472">Membrane</keyword>
<feature type="transmembrane region" description="Helical" evidence="1">
    <location>
        <begin position="106"/>
        <end position="125"/>
    </location>
</feature>
<protein>
    <submittedName>
        <fullName evidence="2">Uncharacterized protein</fullName>
    </submittedName>
</protein>
<dbReference type="RefSeq" id="WP_105987886.1">
    <property type="nucleotide sequence ID" value="NZ_POST01000003.1"/>
</dbReference>
<reference evidence="2 3" key="1">
    <citation type="submission" date="2018-08" db="EMBL/GenBank/DDBJ databases">
        <title>Comparative genomics of wild bee and flower associated Lactobacillus reveals potential adaptation to the bee host.</title>
        <authorList>
            <person name="Vuong H.Q."/>
            <person name="Mcfrederick Q.S."/>
        </authorList>
    </citation>
    <scope>NUCLEOTIDE SEQUENCE [LARGE SCALE GENOMIC DNA]</scope>
    <source>
        <strain evidence="2 3">HV_04</strain>
    </source>
</reference>
<keyword evidence="1" id="KW-1133">Transmembrane helix</keyword>